<dbReference type="FunFam" id="3.40.720.10:FF:000070">
    <property type="entry name" value="Arylsulfatase A"/>
    <property type="match status" value="1"/>
</dbReference>
<keyword evidence="2" id="KW-0378">Hydrolase</keyword>
<sequence>MKNKYLFKVSICLLFTFVSCTNKPKKIIPSNENKKPNVIFIVTDDQGYGDLGSHGNPWIKTPNLDSFSKESLELTNFHVGTTCAPTRAGLMTGRNANRNNAWHTIAGCSILLDDEETIAQVYKKNDYETIMLGKWHLGDNYPYRPEDRGFSKTFSLMGGGVNQTPDYWNNTYFEDTYYRNGSPEKTKGYCTDVFFDEAIDQIKTSKDKPFFMYLALNAAHGPFNVPEEYAKIYSDTPLSDIQKRFYGMITNIDENFGKLVAHLKKEGLYDNTILVFTTDNGTAAGIKRGKSKGPSTGYNAGLKGTKASHYDGGHRVPFLISWPNGNLLHGQKIGDLAAHVDMLPTLTELSGIPFSEKKPLDGTSIAGVLQGKTKATDRMLVVDTQRNQLPEKNRNSCVMSRDWRLINGKELYHTLKDPGQKNDIAEEHPERVEKMKKFYNQWWETVLPDVRYAEIPLGDKAANPVLITVHDIHTKDPIPWNQEQIREAKNFPKGFYSINVKEAGNYRFKLYRYPPESNLAINASTPGIDGGKYSNTLPPGKAINAKGARITIGDTTINATVDPNKPFVILEGKITSGSSKLESYFTNEKGEEISAYYTLIEKI</sequence>
<feature type="domain" description="Sulfatase N-terminal" evidence="3">
    <location>
        <begin position="36"/>
        <end position="352"/>
    </location>
</feature>
<organism evidence="4 5">
    <name type="scientific">Maribacter vaceletii</name>
    <dbReference type="NCBI Taxonomy" id="1206816"/>
    <lineage>
        <taxon>Bacteria</taxon>
        <taxon>Pseudomonadati</taxon>
        <taxon>Bacteroidota</taxon>
        <taxon>Flavobacteriia</taxon>
        <taxon>Flavobacteriales</taxon>
        <taxon>Flavobacteriaceae</taxon>
        <taxon>Maribacter</taxon>
    </lineage>
</organism>
<evidence type="ECO:0000256" key="2">
    <source>
        <dbReference type="ARBA" id="ARBA00022801"/>
    </source>
</evidence>
<dbReference type="PROSITE" id="PS51257">
    <property type="entry name" value="PROKAR_LIPOPROTEIN"/>
    <property type="match status" value="1"/>
</dbReference>
<keyword evidence="5" id="KW-1185">Reference proteome</keyword>
<dbReference type="Gene3D" id="3.40.720.10">
    <property type="entry name" value="Alkaline Phosphatase, subunit A"/>
    <property type="match status" value="1"/>
</dbReference>
<proteinExistence type="inferred from homology"/>
<dbReference type="EMBL" id="RBIQ01000007">
    <property type="protein sequence ID" value="RKR14307.1"/>
    <property type="molecule type" value="Genomic_DNA"/>
</dbReference>
<dbReference type="InterPro" id="IPR017850">
    <property type="entry name" value="Alkaline_phosphatase_core_sf"/>
</dbReference>
<name>A0A495EEJ6_9FLAO</name>
<gene>
    <name evidence="4" type="ORF">CLV91_0382</name>
</gene>
<dbReference type="CDD" id="cd16146">
    <property type="entry name" value="ARS_like"/>
    <property type="match status" value="1"/>
</dbReference>
<evidence type="ECO:0000313" key="4">
    <source>
        <dbReference type="EMBL" id="RKR14307.1"/>
    </source>
</evidence>
<evidence type="ECO:0000313" key="5">
    <source>
        <dbReference type="Proteomes" id="UP000269412"/>
    </source>
</evidence>
<evidence type="ECO:0000256" key="1">
    <source>
        <dbReference type="ARBA" id="ARBA00008779"/>
    </source>
</evidence>
<dbReference type="GO" id="GO:0004065">
    <property type="term" value="F:arylsulfatase activity"/>
    <property type="evidence" value="ECO:0007669"/>
    <property type="project" value="TreeGrafter"/>
</dbReference>
<dbReference type="InterPro" id="IPR000917">
    <property type="entry name" value="Sulfatase_N"/>
</dbReference>
<dbReference type="InterPro" id="IPR050738">
    <property type="entry name" value="Sulfatase"/>
</dbReference>
<dbReference type="Gene3D" id="3.30.1120.10">
    <property type="match status" value="1"/>
</dbReference>
<reference evidence="4 5" key="1">
    <citation type="submission" date="2018-10" db="EMBL/GenBank/DDBJ databases">
        <title>Genomic Encyclopedia of Archaeal and Bacterial Type Strains, Phase II (KMG-II): from individual species to whole genera.</title>
        <authorList>
            <person name="Goeker M."/>
        </authorList>
    </citation>
    <scope>NUCLEOTIDE SEQUENCE [LARGE SCALE GENOMIC DNA]</scope>
    <source>
        <strain evidence="4 5">DSM 25230</strain>
    </source>
</reference>
<evidence type="ECO:0000259" key="3">
    <source>
        <dbReference type="Pfam" id="PF00884"/>
    </source>
</evidence>
<dbReference type="Pfam" id="PF00884">
    <property type="entry name" value="Sulfatase"/>
    <property type="match status" value="1"/>
</dbReference>
<dbReference type="RefSeq" id="WP_121063406.1">
    <property type="nucleotide sequence ID" value="NZ_RBIQ01000007.1"/>
</dbReference>
<dbReference type="SUPFAM" id="SSF53649">
    <property type="entry name" value="Alkaline phosphatase-like"/>
    <property type="match status" value="1"/>
</dbReference>
<accession>A0A495EEJ6</accession>
<dbReference type="Proteomes" id="UP000269412">
    <property type="component" value="Unassembled WGS sequence"/>
</dbReference>
<comment type="caution">
    <text evidence="4">The sequence shown here is derived from an EMBL/GenBank/DDBJ whole genome shotgun (WGS) entry which is preliminary data.</text>
</comment>
<dbReference type="PANTHER" id="PTHR42693">
    <property type="entry name" value="ARYLSULFATASE FAMILY MEMBER"/>
    <property type="match status" value="1"/>
</dbReference>
<dbReference type="AlphaFoldDB" id="A0A495EEJ6"/>
<comment type="similarity">
    <text evidence="1">Belongs to the sulfatase family.</text>
</comment>
<dbReference type="PANTHER" id="PTHR42693:SF53">
    <property type="entry name" value="ENDO-4-O-SULFATASE"/>
    <property type="match status" value="1"/>
</dbReference>
<protein>
    <submittedName>
        <fullName evidence="4">Arylsulfatase A-like enzyme</fullName>
    </submittedName>
</protein>
<dbReference type="OrthoDB" id="756520at2"/>